<gene>
    <name evidence="1" type="ORF">SDC9_112116</name>
</gene>
<accession>A0A645BL04</accession>
<dbReference type="AlphaFoldDB" id="A0A645BL04"/>
<sequence length="148" mass="17760">MFHFKRNPIFIKRLLKNRIIQQRKTHKPPDKIAFRNIEFNPFFHFRIITVFKRRSFIHGLNTCSQNAVVEFRNIICRVIVFVFFREEIIAVVKFFTGHFIKDLCDLGTFDSTVLVKTGLGIRRKQGQQKQQYDCNILHRQVILRISKH</sequence>
<organism evidence="1">
    <name type="scientific">bioreactor metagenome</name>
    <dbReference type="NCBI Taxonomy" id="1076179"/>
    <lineage>
        <taxon>unclassified sequences</taxon>
        <taxon>metagenomes</taxon>
        <taxon>ecological metagenomes</taxon>
    </lineage>
</organism>
<evidence type="ECO:0000313" key="1">
    <source>
        <dbReference type="EMBL" id="MPM65221.1"/>
    </source>
</evidence>
<protein>
    <submittedName>
        <fullName evidence="1">Uncharacterized protein</fullName>
    </submittedName>
</protein>
<comment type="caution">
    <text evidence="1">The sequence shown here is derived from an EMBL/GenBank/DDBJ whole genome shotgun (WGS) entry which is preliminary data.</text>
</comment>
<proteinExistence type="predicted"/>
<reference evidence="1" key="1">
    <citation type="submission" date="2019-08" db="EMBL/GenBank/DDBJ databases">
        <authorList>
            <person name="Kucharzyk K."/>
            <person name="Murdoch R.W."/>
            <person name="Higgins S."/>
            <person name="Loffler F."/>
        </authorList>
    </citation>
    <scope>NUCLEOTIDE SEQUENCE</scope>
</reference>
<name>A0A645BL04_9ZZZZ</name>
<dbReference type="EMBL" id="VSSQ01020399">
    <property type="protein sequence ID" value="MPM65221.1"/>
    <property type="molecule type" value="Genomic_DNA"/>
</dbReference>